<evidence type="ECO:0000313" key="5">
    <source>
        <dbReference type="EMBL" id="MBE5918366.1"/>
    </source>
</evidence>
<organism evidence="5 6">
    <name type="scientific">Pseudobutyrivibrio ruminis</name>
    <dbReference type="NCBI Taxonomy" id="46206"/>
    <lineage>
        <taxon>Bacteria</taxon>
        <taxon>Bacillati</taxon>
        <taxon>Bacillota</taxon>
        <taxon>Clostridia</taxon>
        <taxon>Lachnospirales</taxon>
        <taxon>Lachnospiraceae</taxon>
        <taxon>Pseudobutyrivibrio</taxon>
    </lineage>
</organism>
<dbReference type="InterPro" id="IPR027417">
    <property type="entry name" value="P-loop_NTPase"/>
</dbReference>
<dbReference type="SMART" id="SM00382">
    <property type="entry name" value="AAA"/>
    <property type="match status" value="1"/>
</dbReference>
<keyword evidence="3 5" id="KW-0067">ATP-binding</keyword>
<name>A0A927U744_9FIRM</name>
<accession>A0A927U744</accession>
<dbReference type="SUPFAM" id="SSF52540">
    <property type="entry name" value="P-loop containing nucleoside triphosphate hydrolases"/>
    <property type="match status" value="1"/>
</dbReference>
<proteinExistence type="predicted"/>
<evidence type="ECO:0000256" key="2">
    <source>
        <dbReference type="ARBA" id="ARBA00022741"/>
    </source>
</evidence>
<protein>
    <submittedName>
        <fullName evidence="5">ABC transporter ATP-binding protein</fullName>
    </submittedName>
</protein>
<dbReference type="PANTHER" id="PTHR42788:SF13">
    <property type="entry name" value="ALIPHATIC SULFONATES IMPORT ATP-BINDING PROTEIN SSUB"/>
    <property type="match status" value="1"/>
</dbReference>
<gene>
    <name evidence="5" type="ORF">E7272_00850</name>
</gene>
<dbReference type="Gene3D" id="3.40.50.300">
    <property type="entry name" value="P-loop containing nucleotide triphosphate hydrolases"/>
    <property type="match status" value="1"/>
</dbReference>
<keyword evidence="1" id="KW-0813">Transport</keyword>
<dbReference type="InterPro" id="IPR003439">
    <property type="entry name" value="ABC_transporter-like_ATP-bd"/>
</dbReference>
<dbReference type="GO" id="GO:0005524">
    <property type="term" value="F:ATP binding"/>
    <property type="evidence" value="ECO:0007669"/>
    <property type="project" value="UniProtKB-KW"/>
</dbReference>
<dbReference type="EMBL" id="SVER01000002">
    <property type="protein sequence ID" value="MBE5918366.1"/>
    <property type="molecule type" value="Genomic_DNA"/>
</dbReference>
<reference evidence="5" key="1">
    <citation type="submission" date="2019-04" db="EMBL/GenBank/DDBJ databases">
        <title>Evolution of Biomass-Degrading Anaerobic Consortia Revealed by Metagenomics.</title>
        <authorList>
            <person name="Peng X."/>
        </authorList>
    </citation>
    <scope>NUCLEOTIDE SEQUENCE</scope>
    <source>
        <strain evidence="5">SIG311</strain>
    </source>
</reference>
<dbReference type="PROSITE" id="PS50893">
    <property type="entry name" value="ABC_TRANSPORTER_2"/>
    <property type="match status" value="1"/>
</dbReference>
<feature type="domain" description="ABC transporter" evidence="4">
    <location>
        <begin position="10"/>
        <end position="240"/>
    </location>
</feature>
<evidence type="ECO:0000256" key="3">
    <source>
        <dbReference type="ARBA" id="ARBA00022840"/>
    </source>
</evidence>
<dbReference type="InterPro" id="IPR003593">
    <property type="entry name" value="AAA+_ATPase"/>
</dbReference>
<sequence>MALNSNEVIIDIENLNKSFELENSNKLQVLDDISFSVKKGEFICIVGGSGCGKSTLLRTIAGLDLEHQGKLLVKDNEITGPSKSRGLVFQEARLFPWMTVEQNVLFALDSGTKEEKLKRVKEVLELVHLSDFANSYPKELSGGMAQRANIARALVDNPPVLLLDEPFGALDAFTKIQLQDELLSIKEKEGTTMIMVTHDIEEAVYLADKVIVLTERPGKIKEVVEIDLPRPRSRNEFYFVKKKKKIFDYFFEDKEIVEDYVI</sequence>
<evidence type="ECO:0000259" key="4">
    <source>
        <dbReference type="PROSITE" id="PS50893"/>
    </source>
</evidence>
<comment type="caution">
    <text evidence="5">The sequence shown here is derived from an EMBL/GenBank/DDBJ whole genome shotgun (WGS) entry which is preliminary data.</text>
</comment>
<dbReference type="PANTHER" id="PTHR42788">
    <property type="entry name" value="TAURINE IMPORT ATP-BINDING PROTEIN-RELATED"/>
    <property type="match status" value="1"/>
</dbReference>
<dbReference type="InterPro" id="IPR050166">
    <property type="entry name" value="ABC_transporter_ATP-bind"/>
</dbReference>
<dbReference type="AlphaFoldDB" id="A0A927U744"/>
<dbReference type="Pfam" id="PF00005">
    <property type="entry name" value="ABC_tran"/>
    <property type="match status" value="1"/>
</dbReference>
<dbReference type="PROSITE" id="PS00211">
    <property type="entry name" value="ABC_TRANSPORTER_1"/>
    <property type="match status" value="1"/>
</dbReference>
<dbReference type="CDD" id="cd03293">
    <property type="entry name" value="ABC_NrtD_SsuB_transporters"/>
    <property type="match status" value="1"/>
</dbReference>
<evidence type="ECO:0000313" key="6">
    <source>
        <dbReference type="Proteomes" id="UP000766246"/>
    </source>
</evidence>
<dbReference type="Proteomes" id="UP000766246">
    <property type="component" value="Unassembled WGS sequence"/>
</dbReference>
<keyword evidence="2" id="KW-0547">Nucleotide-binding</keyword>
<evidence type="ECO:0000256" key="1">
    <source>
        <dbReference type="ARBA" id="ARBA00022448"/>
    </source>
</evidence>
<dbReference type="GO" id="GO:0016887">
    <property type="term" value="F:ATP hydrolysis activity"/>
    <property type="evidence" value="ECO:0007669"/>
    <property type="project" value="InterPro"/>
</dbReference>
<dbReference type="InterPro" id="IPR017871">
    <property type="entry name" value="ABC_transporter-like_CS"/>
</dbReference>